<keyword evidence="8" id="KW-1185">Reference proteome</keyword>
<accession>A0A1H9IMH4</accession>
<evidence type="ECO:0000256" key="5">
    <source>
        <dbReference type="ARBA" id="ARBA00022982"/>
    </source>
</evidence>
<dbReference type="Proteomes" id="UP000182360">
    <property type="component" value="Unassembled WGS sequence"/>
</dbReference>
<sequence>MAEASVKNQKENAWSMIRLGLILAAYAVVACAMLAVVNSFTAPKIAQNQERKVSAAMQEFFPDNGLTFETINDFTPPVVGAITVDEMYVAKRGNEIVGGAAQVSGPTYDQGTILIGIKTDGTVTGLKFLKLTDSPGFGLKANDSTFKLPNGKTFYGQFEGKNAKSGFTAGENFDAISGATITSVAVSSLINEGTKNILAYFNQKGVAK</sequence>
<dbReference type="AlphaFoldDB" id="A0A1H9IMH4"/>
<evidence type="ECO:0000256" key="4">
    <source>
        <dbReference type="ARBA" id="ARBA00022643"/>
    </source>
</evidence>
<keyword evidence="1" id="KW-0813">Transport</keyword>
<dbReference type="RefSeq" id="WP_177177763.1">
    <property type="nucleotide sequence ID" value="NZ_AP025286.1"/>
</dbReference>
<dbReference type="GO" id="GO:0005886">
    <property type="term" value="C:plasma membrane"/>
    <property type="evidence" value="ECO:0007669"/>
    <property type="project" value="InterPro"/>
</dbReference>
<gene>
    <name evidence="7" type="ORF">SAMN04487977_11033</name>
</gene>
<dbReference type="EMBL" id="FOFU01000010">
    <property type="protein sequence ID" value="SEQ75813.1"/>
    <property type="molecule type" value="Genomic_DNA"/>
</dbReference>
<evidence type="ECO:0000313" key="7">
    <source>
        <dbReference type="EMBL" id="SEQ75813.1"/>
    </source>
</evidence>
<keyword evidence="3" id="KW-0285">Flavoprotein</keyword>
<dbReference type="InterPro" id="IPR007329">
    <property type="entry name" value="FMN-bd"/>
</dbReference>
<keyword evidence="4" id="KW-0288">FMN</keyword>
<dbReference type="SMART" id="SM00900">
    <property type="entry name" value="FMN_bind"/>
    <property type="match status" value="1"/>
</dbReference>
<feature type="domain" description="FMN-binding" evidence="6">
    <location>
        <begin position="107"/>
        <end position="197"/>
    </location>
</feature>
<evidence type="ECO:0000256" key="1">
    <source>
        <dbReference type="ARBA" id="ARBA00022448"/>
    </source>
</evidence>
<evidence type="ECO:0000259" key="6">
    <source>
        <dbReference type="SMART" id="SM00900"/>
    </source>
</evidence>
<evidence type="ECO:0000256" key="3">
    <source>
        <dbReference type="ARBA" id="ARBA00022630"/>
    </source>
</evidence>
<dbReference type="Pfam" id="PF04205">
    <property type="entry name" value="FMN_bind"/>
    <property type="match status" value="1"/>
</dbReference>
<dbReference type="InterPro" id="IPR010209">
    <property type="entry name" value="Ion_transpt_RnfG/RsxG"/>
</dbReference>
<dbReference type="PANTHER" id="PTHR36118">
    <property type="entry name" value="ION-TRANSLOCATING OXIDOREDUCTASE COMPLEX SUBUNIT G"/>
    <property type="match status" value="1"/>
</dbReference>
<reference evidence="7 8" key="1">
    <citation type="submission" date="2016-10" db="EMBL/GenBank/DDBJ databases">
        <authorList>
            <person name="de Groot N.N."/>
        </authorList>
    </citation>
    <scope>NUCLEOTIDE SEQUENCE [LARGE SCALE GENOMIC DNA]</scope>
    <source>
        <strain evidence="7 8">B25</strain>
    </source>
</reference>
<dbReference type="PROSITE" id="PS51257">
    <property type="entry name" value="PROKAR_LIPOPROTEIN"/>
    <property type="match status" value="1"/>
</dbReference>
<dbReference type="PIRSF" id="PIRSF006091">
    <property type="entry name" value="E_trnsport_RnfG"/>
    <property type="match status" value="1"/>
</dbReference>
<evidence type="ECO:0000256" key="2">
    <source>
        <dbReference type="ARBA" id="ARBA00022553"/>
    </source>
</evidence>
<dbReference type="GO" id="GO:0010181">
    <property type="term" value="F:FMN binding"/>
    <property type="evidence" value="ECO:0007669"/>
    <property type="project" value="InterPro"/>
</dbReference>
<dbReference type="GO" id="GO:0022900">
    <property type="term" value="P:electron transport chain"/>
    <property type="evidence" value="ECO:0007669"/>
    <property type="project" value="InterPro"/>
</dbReference>
<keyword evidence="5" id="KW-0249">Electron transport</keyword>
<dbReference type="PANTHER" id="PTHR36118:SF1">
    <property type="entry name" value="ION-TRANSLOCATING OXIDOREDUCTASE COMPLEX SUBUNIT G"/>
    <property type="match status" value="1"/>
</dbReference>
<dbReference type="STRING" id="163.SAMN04487775_102245"/>
<name>A0A1H9IMH4_9SPIR</name>
<keyword evidence="2" id="KW-0597">Phosphoprotein</keyword>
<protein>
    <submittedName>
        <fullName evidence="7">Electron transport complex protein RnfG</fullName>
    </submittedName>
</protein>
<organism evidence="7 8">
    <name type="scientific">Treponema bryantii</name>
    <dbReference type="NCBI Taxonomy" id="163"/>
    <lineage>
        <taxon>Bacteria</taxon>
        <taxon>Pseudomonadati</taxon>
        <taxon>Spirochaetota</taxon>
        <taxon>Spirochaetia</taxon>
        <taxon>Spirochaetales</taxon>
        <taxon>Treponemataceae</taxon>
        <taxon>Treponema</taxon>
    </lineage>
</organism>
<evidence type="ECO:0000313" key="8">
    <source>
        <dbReference type="Proteomes" id="UP000182360"/>
    </source>
</evidence>
<proteinExistence type="predicted"/>
<dbReference type="GO" id="GO:0009055">
    <property type="term" value="F:electron transfer activity"/>
    <property type="evidence" value="ECO:0007669"/>
    <property type="project" value="InterPro"/>
</dbReference>